<dbReference type="InterPro" id="IPR001926">
    <property type="entry name" value="TrpB-like_PALP"/>
</dbReference>
<evidence type="ECO:0000313" key="16">
    <source>
        <dbReference type="EMBL" id="RFU61264.1"/>
    </source>
</evidence>
<evidence type="ECO:0000259" key="15">
    <source>
        <dbReference type="Pfam" id="PF14821"/>
    </source>
</evidence>
<evidence type="ECO:0000256" key="2">
    <source>
        <dbReference type="ARBA" id="ARBA00003648"/>
    </source>
</evidence>
<evidence type="ECO:0000259" key="14">
    <source>
        <dbReference type="Pfam" id="PF00291"/>
    </source>
</evidence>
<dbReference type="NCBIfam" id="TIGR00260">
    <property type="entry name" value="thrC"/>
    <property type="match status" value="1"/>
</dbReference>
<evidence type="ECO:0000256" key="6">
    <source>
        <dbReference type="ARBA" id="ARBA00018679"/>
    </source>
</evidence>
<dbReference type="Gene3D" id="3.90.1380.10">
    <property type="entry name" value="Threonine synthase, N-terminal domain"/>
    <property type="match status" value="1"/>
</dbReference>
<evidence type="ECO:0000256" key="13">
    <source>
        <dbReference type="PIRSR" id="PIRSR604450-51"/>
    </source>
</evidence>
<evidence type="ECO:0000256" key="9">
    <source>
        <dbReference type="ARBA" id="ARBA00022898"/>
    </source>
</evidence>
<evidence type="ECO:0000256" key="1">
    <source>
        <dbReference type="ARBA" id="ARBA00001933"/>
    </source>
</evidence>
<gene>
    <name evidence="16" type="ORF">D0466_18800</name>
</gene>
<accession>A0A372L7M9</accession>
<evidence type="ECO:0000256" key="7">
    <source>
        <dbReference type="ARBA" id="ARBA00022605"/>
    </source>
</evidence>
<proteinExistence type="inferred from homology"/>
<protein>
    <recommendedName>
        <fullName evidence="6 12">Threonine synthase</fullName>
        <ecNumber evidence="5 12">4.2.3.1</ecNumber>
    </recommendedName>
</protein>
<dbReference type="GO" id="GO:0009088">
    <property type="term" value="P:threonine biosynthetic process"/>
    <property type="evidence" value="ECO:0007669"/>
    <property type="project" value="UniProtKB-UniRule"/>
</dbReference>
<evidence type="ECO:0000256" key="4">
    <source>
        <dbReference type="ARBA" id="ARBA00005517"/>
    </source>
</evidence>
<dbReference type="GO" id="GO:0004795">
    <property type="term" value="F:threonine synthase activity"/>
    <property type="evidence" value="ECO:0007669"/>
    <property type="project" value="UniProtKB-UniRule"/>
</dbReference>
<dbReference type="PANTHER" id="PTHR42690:SF1">
    <property type="entry name" value="THREONINE SYNTHASE-LIKE 2"/>
    <property type="match status" value="1"/>
</dbReference>
<evidence type="ECO:0000256" key="5">
    <source>
        <dbReference type="ARBA" id="ARBA00013028"/>
    </source>
</evidence>
<dbReference type="InterPro" id="IPR036052">
    <property type="entry name" value="TrpB-like_PALP_sf"/>
</dbReference>
<dbReference type="Pfam" id="PF00291">
    <property type="entry name" value="PALP"/>
    <property type="match status" value="1"/>
</dbReference>
<dbReference type="GO" id="GO:0030170">
    <property type="term" value="F:pyridoxal phosphate binding"/>
    <property type="evidence" value="ECO:0007669"/>
    <property type="project" value="InterPro"/>
</dbReference>
<keyword evidence="8" id="KW-0791">Threonine biosynthesis</keyword>
<evidence type="ECO:0000313" key="17">
    <source>
        <dbReference type="Proteomes" id="UP000262939"/>
    </source>
</evidence>
<feature type="domain" description="Threonine synthase N-terminal" evidence="15">
    <location>
        <begin position="2"/>
        <end position="80"/>
    </location>
</feature>
<dbReference type="InterPro" id="IPR037158">
    <property type="entry name" value="Thr_synth_N_sf"/>
</dbReference>
<evidence type="ECO:0000256" key="3">
    <source>
        <dbReference type="ARBA" id="ARBA00004979"/>
    </source>
</evidence>
<comment type="caution">
    <text evidence="16">The sequence shown here is derived from an EMBL/GenBank/DDBJ whole genome shotgun (WGS) entry which is preliminary data.</text>
</comment>
<dbReference type="UniPathway" id="UPA00050">
    <property type="reaction ID" value="UER00065"/>
</dbReference>
<dbReference type="SUPFAM" id="SSF53686">
    <property type="entry name" value="Tryptophan synthase beta subunit-like PLP-dependent enzymes"/>
    <property type="match status" value="1"/>
</dbReference>
<dbReference type="CDD" id="cd01560">
    <property type="entry name" value="Thr-synth_2"/>
    <property type="match status" value="1"/>
</dbReference>
<dbReference type="EMBL" id="QVTD01000016">
    <property type="protein sequence ID" value="RFU61264.1"/>
    <property type="molecule type" value="Genomic_DNA"/>
</dbReference>
<comment type="similarity">
    <text evidence="4">Belongs to the threonine synthase family.</text>
</comment>
<organism evidence="16 17">
    <name type="scientific">Peribacillus glennii</name>
    <dbReference type="NCBI Taxonomy" id="2303991"/>
    <lineage>
        <taxon>Bacteria</taxon>
        <taxon>Bacillati</taxon>
        <taxon>Bacillota</taxon>
        <taxon>Bacilli</taxon>
        <taxon>Bacillales</taxon>
        <taxon>Bacillaceae</taxon>
        <taxon>Peribacillus</taxon>
    </lineage>
</organism>
<evidence type="ECO:0000256" key="10">
    <source>
        <dbReference type="ARBA" id="ARBA00023239"/>
    </source>
</evidence>
<name>A0A372L7M9_9BACI</name>
<sequence>MKYISTRGDVSGIGFIDAVLMGLATDGGLLVPEKIPHIPAEKLQAMSKLTYQELAYEIISYYVDGEIPQNELQEIIEKSYGTFRNSEVTPVHKVKDNMYLLELFHGPTFAFKDVALQLLGNLYSYIAKKTGVTINILGATSGDTGASAIEGVRGKEGIRICILHPHGKVSKVQELQMTTVHDESVLNLAIKGTFDDGQRIIKELFADLEFKNKYHLRAINSINFARILAQTVYYFYAYFQVAKEKDINSLNFSVPTGNFGDIFAGFLAKRMGLPVGKLIVATNENNILERFIKDGVYQPGEFRSTYSPSMDIQVASNFERYLYYLLDENAGAVTALMDQFKSEGKIVVNEEQLRQVKADFAAYSVEGEECLQTISKCYAETNYLLDPHTSCGVAAYETCNDPGEVCVTLATAHPAKFNESIERCNIEQPFPEQISQLFDKPQYLEVVEPVNDEIVRKLEKHFSSGQTK</sequence>
<dbReference type="InterPro" id="IPR029144">
    <property type="entry name" value="Thr_synth_N"/>
</dbReference>
<comment type="catalytic activity">
    <reaction evidence="11">
        <text>O-phospho-L-homoserine + H2O = L-threonine + phosphate</text>
        <dbReference type="Rhea" id="RHEA:10840"/>
        <dbReference type="ChEBI" id="CHEBI:15377"/>
        <dbReference type="ChEBI" id="CHEBI:43474"/>
        <dbReference type="ChEBI" id="CHEBI:57590"/>
        <dbReference type="ChEBI" id="CHEBI:57926"/>
        <dbReference type="EC" id="4.2.3.1"/>
    </reaction>
</comment>
<reference evidence="16 17" key="1">
    <citation type="submission" date="2018-08" db="EMBL/GenBank/DDBJ databases">
        <title>Bacillus chawlae sp. nov., Bacillus glennii sp. nov., and Bacillus saganii sp. nov. Isolated from the Vehicle Assembly Building at Kennedy Space Center where the Viking Spacecraft were Assembled.</title>
        <authorList>
            <person name="Seuylemezian A."/>
            <person name="Vaishampayan P."/>
        </authorList>
    </citation>
    <scope>NUCLEOTIDE SEQUENCE [LARGE SCALE GENOMIC DNA]</scope>
    <source>
        <strain evidence="16 17">V44-8</strain>
    </source>
</reference>
<dbReference type="EC" id="4.2.3.1" evidence="5 12"/>
<comment type="pathway">
    <text evidence="3">Amino-acid biosynthesis; L-threonine biosynthesis; L-threonine from L-aspartate: step 5/5.</text>
</comment>
<feature type="modified residue" description="N6-(pyridoxal phosphate)lysine" evidence="13">
    <location>
        <position position="112"/>
    </location>
</feature>
<dbReference type="AlphaFoldDB" id="A0A372L7M9"/>
<dbReference type="Pfam" id="PF24857">
    <property type="entry name" value="THR4_C"/>
    <property type="match status" value="1"/>
</dbReference>
<keyword evidence="9 13" id="KW-0663">Pyridoxal phosphate</keyword>
<keyword evidence="10 16" id="KW-0456">Lyase</keyword>
<keyword evidence="17" id="KW-1185">Reference proteome</keyword>
<dbReference type="InterPro" id="IPR004450">
    <property type="entry name" value="Thr_synthase-like"/>
</dbReference>
<dbReference type="OrthoDB" id="9763107at2"/>
<dbReference type="InterPro" id="IPR000634">
    <property type="entry name" value="Ser/Thr_deHydtase_PyrdxlP-BS"/>
</dbReference>
<dbReference type="FunFam" id="3.90.1380.10:FF:000003">
    <property type="entry name" value="THR4p Threonine synthase"/>
    <property type="match status" value="1"/>
</dbReference>
<dbReference type="RefSeq" id="WP_117324068.1">
    <property type="nucleotide sequence ID" value="NZ_QVTD01000016.1"/>
</dbReference>
<comment type="cofactor">
    <cofactor evidence="1 13">
        <name>pyridoxal 5'-phosphate</name>
        <dbReference type="ChEBI" id="CHEBI:597326"/>
    </cofactor>
</comment>
<dbReference type="Proteomes" id="UP000262939">
    <property type="component" value="Unassembled WGS sequence"/>
</dbReference>
<dbReference type="Gene3D" id="3.40.50.1100">
    <property type="match status" value="2"/>
</dbReference>
<dbReference type="PROSITE" id="PS00165">
    <property type="entry name" value="DEHYDRATASE_SER_THR"/>
    <property type="match status" value="1"/>
</dbReference>
<comment type="function">
    <text evidence="2">Catalyzes the gamma-elimination of phosphate from L-phosphohomoserine and the beta-addition of water to produce L-threonine.</text>
</comment>
<evidence type="ECO:0000256" key="11">
    <source>
        <dbReference type="ARBA" id="ARBA00049144"/>
    </source>
</evidence>
<evidence type="ECO:0000256" key="12">
    <source>
        <dbReference type="NCBIfam" id="TIGR00260"/>
    </source>
</evidence>
<dbReference type="PANTHER" id="PTHR42690">
    <property type="entry name" value="THREONINE SYNTHASE FAMILY MEMBER"/>
    <property type="match status" value="1"/>
</dbReference>
<keyword evidence="7" id="KW-0028">Amino-acid biosynthesis</keyword>
<evidence type="ECO:0000256" key="8">
    <source>
        <dbReference type="ARBA" id="ARBA00022697"/>
    </source>
</evidence>
<dbReference type="InterPro" id="IPR051166">
    <property type="entry name" value="Threonine_Synthase"/>
</dbReference>
<feature type="domain" description="Tryptophan synthase beta chain-like PALP" evidence="14">
    <location>
        <begin position="95"/>
        <end position="334"/>
    </location>
</feature>
<dbReference type="Pfam" id="PF14821">
    <property type="entry name" value="Thr_synth_N"/>
    <property type="match status" value="1"/>
</dbReference>